<dbReference type="InterPro" id="IPR029063">
    <property type="entry name" value="SAM-dependent_MTases_sf"/>
</dbReference>
<dbReference type="Proteomes" id="UP000245699">
    <property type="component" value="Unassembled WGS sequence"/>
</dbReference>
<proteinExistence type="predicted"/>
<dbReference type="OrthoDB" id="443981at2759"/>
<name>A0A2T9Z0A6_9FUNG</name>
<dbReference type="Pfam" id="PF10294">
    <property type="entry name" value="Methyltransf_16"/>
    <property type="match status" value="1"/>
</dbReference>
<organism evidence="1 2">
    <name type="scientific">Furculomyces boomerangus</name>
    <dbReference type="NCBI Taxonomy" id="61424"/>
    <lineage>
        <taxon>Eukaryota</taxon>
        <taxon>Fungi</taxon>
        <taxon>Fungi incertae sedis</taxon>
        <taxon>Zoopagomycota</taxon>
        <taxon>Kickxellomycotina</taxon>
        <taxon>Harpellomycetes</taxon>
        <taxon>Harpellales</taxon>
        <taxon>Harpellaceae</taxon>
        <taxon>Furculomyces</taxon>
    </lineage>
</organism>
<dbReference type="InterPro" id="IPR019410">
    <property type="entry name" value="Methyltransf_16"/>
</dbReference>
<keyword evidence="2" id="KW-1185">Reference proteome</keyword>
<protein>
    <recommendedName>
        <fullName evidence="3">FAM86 N-terminal domain-containing protein</fullName>
    </recommendedName>
</protein>
<dbReference type="PANTHER" id="PTHR14614">
    <property type="entry name" value="HEPATOCELLULAR CARCINOMA-ASSOCIATED ANTIGEN"/>
    <property type="match status" value="1"/>
</dbReference>
<comment type="caution">
    <text evidence="1">The sequence shown here is derived from an EMBL/GenBank/DDBJ whole genome shotgun (WGS) entry which is preliminary data.</text>
</comment>
<dbReference type="Gene3D" id="3.40.50.150">
    <property type="entry name" value="Vaccinia Virus protein VP39"/>
    <property type="match status" value="1"/>
</dbReference>
<accession>A0A2T9Z0A6</accession>
<evidence type="ECO:0000313" key="2">
    <source>
        <dbReference type="Proteomes" id="UP000245699"/>
    </source>
</evidence>
<dbReference type="STRING" id="61424.A0A2T9Z0A6"/>
<evidence type="ECO:0000313" key="1">
    <source>
        <dbReference type="EMBL" id="PVU98013.1"/>
    </source>
</evidence>
<reference evidence="1 2" key="1">
    <citation type="journal article" date="2018" name="MBio">
        <title>Comparative Genomics Reveals the Core Gene Toolbox for the Fungus-Insect Symbiosis.</title>
        <authorList>
            <person name="Wang Y."/>
            <person name="Stata M."/>
            <person name="Wang W."/>
            <person name="Stajich J.E."/>
            <person name="White M.M."/>
            <person name="Moncalvo J.M."/>
        </authorList>
    </citation>
    <scope>NUCLEOTIDE SEQUENCE [LARGE SCALE GENOMIC DNA]</scope>
    <source>
        <strain evidence="1 2">AUS-77-4</strain>
    </source>
</reference>
<evidence type="ECO:0008006" key="3">
    <source>
        <dbReference type="Google" id="ProtNLM"/>
    </source>
</evidence>
<sequence length="450" mass="51815">MGLLLQTPPNVFHKGTDIKSIENTLFYIEIQLQRTRGISEKNGFDQEISYYPWNLTEKIEKEWCVKWIETVIKWSTKKLENDLEKLEYELFSQIVTLASNLLSELCGKAASNSNQVCIRMWDQNTDPIDIKIQEPSFGEADVGSKTWGSSVLLSRWVSRNSIDLSIYNNILELGSGTGLSSMAICRSISAPVNDKERKCFTITDYIPVLLESIKKSIDLNFSQQAIYKSTWSLNLFSKLDVYLKRFDWFAVNSFDSQSRVFSEIGAEHVEPPRANYFDVTYRTEGISSSHPELLELENTQHSFDLIVAADVLYEIEHAKIIPQVVDCLLLKRKKQPEAVNHGDISEQTNLQSSNNNITCSQNVPESYYPMFILVAPLRKTHWSEINTFESEMDKFGFSCIFSKDVTLSEDLEDWCTKLNKPLENLLETLPGNVDSESDNELYRIYYWKRK</sequence>
<dbReference type="SUPFAM" id="SSF53335">
    <property type="entry name" value="S-adenosyl-L-methionine-dependent methyltransferases"/>
    <property type="match status" value="1"/>
</dbReference>
<gene>
    <name evidence="1" type="ORF">BB559_001832</name>
</gene>
<dbReference type="AlphaFoldDB" id="A0A2T9Z0A6"/>
<dbReference type="EMBL" id="MBFT01000092">
    <property type="protein sequence ID" value="PVU98013.1"/>
    <property type="molecule type" value="Genomic_DNA"/>
</dbReference>